<gene>
    <name evidence="14" type="ORF">GCM10010923_22570</name>
</gene>
<evidence type="ECO:0000256" key="4">
    <source>
        <dbReference type="ARBA" id="ARBA00011471"/>
    </source>
</evidence>
<keyword evidence="5 12" id="KW-0813">Transport</keyword>
<dbReference type="RefSeq" id="WP_188642784.1">
    <property type="nucleotide sequence ID" value="NZ_BMID01000001.1"/>
</dbReference>
<evidence type="ECO:0000256" key="9">
    <source>
        <dbReference type="ARBA" id="ARBA00022927"/>
    </source>
</evidence>
<evidence type="ECO:0000256" key="12">
    <source>
        <dbReference type="RuleBase" id="RU003879"/>
    </source>
</evidence>
<keyword evidence="10 13" id="KW-1133">Transmembrane helix</keyword>
<protein>
    <recommendedName>
        <fullName evidence="16">Biopolymer transporter ExbD</fullName>
    </recommendedName>
</protein>
<evidence type="ECO:0000256" key="6">
    <source>
        <dbReference type="ARBA" id="ARBA00022475"/>
    </source>
</evidence>
<organism evidence="14 15">
    <name type="scientific">Blastomonas marina</name>
    <dbReference type="NCBI Taxonomy" id="1867408"/>
    <lineage>
        <taxon>Bacteria</taxon>
        <taxon>Pseudomonadati</taxon>
        <taxon>Pseudomonadota</taxon>
        <taxon>Alphaproteobacteria</taxon>
        <taxon>Sphingomonadales</taxon>
        <taxon>Sphingomonadaceae</taxon>
        <taxon>Blastomonas</taxon>
    </lineage>
</organism>
<evidence type="ECO:0000256" key="1">
    <source>
        <dbReference type="ARBA" id="ARBA00003540"/>
    </source>
</evidence>
<comment type="subunit">
    <text evidence="4">The accessory proteins ExbB and ExbD seem to form a complex with TonB.</text>
</comment>
<dbReference type="PANTHER" id="PTHR30558:SF12">
    <property type="entry name" value="BIOPOLYMER TRANSPORT PROTEIN EXBD"/>
    <property type="match status" value="1"/>
</dbReference>
<keyword evidence="7" id="KW-0997">Cell inner membrane</keyword>
<comment type="caution">
    <text evidence="14">The sequence shown here is derived from an EMBL/GenBank/DDBJ whole genome shotgun (WGS) entry which is preliminary data.</text>
</comment>
<dbReference type="EMBL" id="BMID01000001">
    <property type="protein sequence ID" value="GGA11409.1"/>
    <property type="molecule type" value="Genomic_DNA"/>
</dbReference>
<proteinExistence type="inferred from homology"/>
<dbReference type="Pfam" id="PF02472">
    <property type="entry name" value="ExbD"/>
    <property type="match status" value="1"/>
</dbReference>
<feature type="transmembrane region" description="Helical" evidence="13">
    <location>
        <begin position="16"/>
        <end position="34"/>
    </location>
</feature>
<keyword evidence="8 12" id="KW-0812">Transmembrane</keyword>
<evidence type="ECO:0000256" key="11">
    <source>
        <dbReference type="ARBA" id="ARBA00023136"/>
    </source>
</evidence>
<evidence type="ECO:0000256" key="10">
    <source>
        <dbReference type="ARBA" id="ARBA00022989"/>
    </source>
</evidence>
<evidence type="ECO:0000256" key="3">
    <source>
        <dbReference type="ARBA" id="ARBA00005811"/>
    </source>
</evidence>
<keyword evidence="6" id="KW-1003">Cell membrane</keyword>
<evidence type="ECO:0000256" key="7">
    <source>
        <dbReference type="ARBA" id="ARBA00022519"/>
    </source>
</evidence>
<dbReference type="PANTHER" id="PTHR30558">
    <property type="entry name" value="EXBD MEMBRANE COMPONENT OF PMF-DRIVEN MACROMOLECULE IMPORT SYSTEM"/>
    <property type="match status" value="1"/>
</dbReference>
<comment type="similarity">
    <text evidence="3 12">Belongs to the ExbD/TolR family.</text>
</comment>
<dbReference type="Proteomes" id="UP000603317">
    <property type="component" value="Unassembled WGS sequence"/>
</dbReference>
<sequence length="135" mass="14842">MSDNSRPMGEMNTTPLIDVMLVLLIMFIITIPIATNGIEVDLPGEPGTTVPDPVKNRVVISEAGAILWNGEPVSDRQFVGLLQDTKLMVPTPELQFAPSANASYDRSAKVLDLVRRVEVGNFAFADTHLYARFDR</sequence>
<comment type="subcellular location">
    <subcellularLocation>
        <location evidence="2">Cell inner membrane</location>
        <topology evidence="2">Single-pass type II membrane protein</topology>
    </subcellularLocation>
    <subcellularLocation>
        <location evidence="12">Cell membrane</location>
        <topology evidence="12">Single-pass type II membrane protein</topology>
    </subcellularLocation>
</comment>
<evidence type="ECO:0000256" key="8">
    <source>
        <dbReference type="ARBA" id="ARBA00022692"/>
    </source>
</evidence>
<keyword evidence="11 13" id="KW-0472">Membrane</keyword>
<dbReference type="InterPro" id="IPR003400">
    <property type="entry name" value="ExbD"/>
</dbReference>
<evidence type="ECO:0000256" key="13">
    <source>
        <dbReference type="SAM" id="Phobius"/>
    </source>
</evidence>
<evidence type="ECO:0000313" key="15">
    <source>
        <dbReference type="Proteomes" id="UP000603317"/>
    </source>
</evidence>
<comment type="function">
    <text evidence="1">Involved in the TonB-dependent energy-dependent transport of various receptor-bound substrates.</text>
</comment>
<accession>A0ABQ1FGT7</accession>
<keyword evidence="15" id="KW-1185">Reference proteome</keyword>
<evidence type="ECO:0000256" key="2">
    <source>
        <dbReference type="ARBA" id="ARBA00004249"/>
    </source>
</evidence>
<evidence type="ECO:0000313" key="14">
    <source>
        <dbReference type="EMBL" id="GGA11409.1"/>
    </source>
</evidence>
<keyword evidence="9 12" id="KW-0653">Protein transport</keyword>
<reference evidence="15" key="1">
    <citation type="journal article" date="2019" name="Int. J. Syst. Evol. Microbiol.">
        <title>The Global Catalogue of Microorganisms (GCM) 10K type strain sequencing project: providing services to taxonomists for standard genome sequencing and annotation.</title>
        <authorList>
            <consortium name="The Broad Institute Genomics Platform"/>
            <consortium name="The Broad Institute Genome Sequencing Center for Infectious Disease"/>
            <person name="Wu L."/>
            <person name="Ma J."/>
        </authorList>
    </citation>
    <scope>NUCLEOTIDE SEQUENCE [LARGE SCALE GENOMIC DNA]</scope>
    <source>
        <strain evidence="15">CGMCC 1.15297</strain>
    </source>
</reference>
<evidence type="ECO:0008006" key="16">
    <source>
        <dbReference type="Google" id="ProtNLM"/>
    </source>
</evidence>
<evidence type="ECO:0000256" key="5">
    <source>
        <dbReference type="ARBA" id="ARBA00022448"/>
    </source>
</evidence>
<name>A0ABQ1FGT7_9SPHN</name>